<name>A0A0F8ZZ89_9ZZZZ</name>
<dbReference type="AlphaFoldDB" id="A0A0F8ZZ89"/>
<accession>A0A0F8ZZ89</accession>
<evidence type="ECO:0000256" key="1">
    <source>
        <dbReference type="SAM" id="MobiDB-lite"/>
    </source>
</evidence>
<reference evidence="2" key="1">
    <citation type="journal article" date="2015" name="Nature">
        <title>Complex archaea that bridge the gap between prokaryotes and eukaryotes.</title>
        <authorList>
            <person name="Spang A."/>
            <person name="Saw J.H."/>
            <person name="Jorgensen S.L."/>
            <person name="Zaremba-Niedzwiedzka K."/>
            <person name="Martijn J."/>
            <person name="Lind A.E."/>
            <person name="van Eijk R."/>
            <person name="Schleper C."/>
            <person name="Guy L."/>
            <person name="Ettema T.J."/>
        </authorList>
    </citation>
    <scope>NUCLEOTIDE SEQUENCE</scope>
</reference>
<organism evidence="2">
    <name type="scientific">marine sediment metagenome</name>
    <dbReference type="NCBI Taxonomy" id="412755"/>
    <lineage>
        <taxon>unclassified sequences</taxon>
        <taxon>metagenomes</taxon>
        <taxon>ecological metagenomes</taxon>
    </lineage>
</organism>
<sequence>MPTADQLNDLRRKILANEDVSRDELRSAIETLTGERIAAHAAEKPKGPKTPAVKVDLDDLL</sequence>
<gene>
    <name evidence="2" type="ORF">LCGC14_2910940</name>
</gene>
<comment type="caution">
    <text evidence="2">The sequence shown here is derived from an EMBL/GenBank/DDBJ whole genome shotgun (WGS) entry which is preliminary data.</text>
</comment>
<dbReference type="EMBL" id="LAZR01057596">
    <property type="protein sequence ID" value="KKK71734.1"/>
    <property type="molecule type" value="Genomic_DNA"/>
</dbReference>
<evidence type="ECO:0000313" key="2">
    <source>
        <dbReference type="EMBL" id="KKK71734.1"/>
    </source>
</evidence>
<feature type="region of interest" description="Disordered" evidence="1">
    <location>
        <begin position="39"/>
        <end position="61"/>
    </location>
</feature>
<proteinExistence type="predicted"/>
<protein>
    <submittedName>
        <fullName evidence="2">Uncharacterized protein</fullName>
    </submittedName>
</protein>